<proteinExistence type="predicted"/>
<dbReference type="RefSeq" id="WP_145276660.1">
    <property type="nucleotide sequence ID" value="NZ_CP036272.1"/>
</dbReference>
<dbReference type="Proteomes" id="UP000315003">
    <property type="component" value="Chromosome"/>
</dbReference>
<accession>A0A517T167</accession>
<dbReference type="InterPro" id="IPR054828">
    <property type="entry name" value="Vit_B12_bind_prot"/>
</dbReference>
<dbReference type="Pfam" id="PF01497">
    <property type="entry name" value="Peripla_BP_2"/>
    <property type="match status" value="1"/>
</dbReference>
<sequence precursor="true">MKRSRVCNWIVVVLLAVFSGCGADPAGSPGSSSGNSTAAQQDAAVATEEPKVVVINDLEVRDRLDRVVRLDQPAVRIVSLTPAKTELLFALGLGDKVVGVTRNCNYPEQASRRTKVGGGTLESTSVETILSLKPDLVICKWDSHQPMIASLERLKIPACALGAETLDQLFQEARLIGALTDRRQQADELVQTMQAKHQRLTKLVQQAKPEKPIRVFYEVWDDPLMTAAPNSFIGDVLSMAGLENILTETQVRYPKISSETVIAGDPQLILAPTSHFEAIELDSFAARPGWSVITAVKNERIHLVSGDQISRCGPRILDALEEIVLIAYPELDAAGEETAAALEANE</sequence>
<dbReference type="InterPro" id="IPR002491">
    <property type="entry name" value="ABC_transptr_periplasmic_BD"/>
</dbReference>
<dbReference type="OrthoDB" id="9787772at2"/>
<name>A0A517T167_9BACT</name>
<dbReference type="Gene3D" id="3.40.50.1980">
    <property type="entry name" value="Nitrogenase molybdenum iron protein domain"/>
    <property type="match status" value="2"/>
</dbReference>
<feature type="chain" id="PRO_5022213570" evidence="2">
    <location>
        <begin position="24"/>
        <end position="346"/>
    </location>
</feature>
<dbReference type="SUPFAM" id="SSF53807">
    <property type="entry name" value="Helical backbone' metal receptor"/>
    <property type="match status" value="1"/>
</dbReference>
<organism evidence="4 5">
    <name type="scientific">Stieleria bergensis</name>
    <dbReference type="NCBI Taxonomy" id="2528025"/>
    <lineage>
        <taxon>Bacteria</taxon>
        <taxon>Pseudomonadati</taxon>
        <taxon>Planctomycetota</taxon>
        <taxon>Planctomycetia</taxon>
        <taxon>Pirellulales</taxon>
        <taxon>Pirellulaceae</taxon>
        <taxon>Stieleria</taxon>
    </lineage>
</organism>
<evidence type="ECO:0000256" key="1">
    <source>
        <dbReference type="ARBA" id="ARBA00022729"/>
    </source>
</evidence>
<dbReference type="AlphaFoldDB" id="A0A517T167"/>
<dbReference type="PANTHER" id="PTHR30535:SF34">
    <property type="entry name" value="MOLYBDATE-BINDING PROTEIN MOLA"/>
    <property type="match status" value="1"/>
</dbReference>
<dbReference type="GO" id="GO:0071281">
    <property type="term" value="P:cellular response to iron ion"/>
    <property type="evidence" value="ECO:0007669"/>
    <property type="project" value="TreeGrafter"/>
</dbReference>
<evidence type="ECO:0000313" key="4">
    <source>
        <dbReference type="EMBL" id="QDT62116.1"/>
    </source>
</evidence>
<gene>
    <name evidence="4" type="primary">btuF</name>
    <name evidence="4" type="ORF">SV7mr_46630</name>
</gene>
<reference evidence="4 5" key="1">
    <citation type="submission" date="2019-02" db="EMBL/GenBank/DDBJ databases">
        <title>Deep-cultivation of Planctomycetes and their phenomic and genomic characterization uncovers novel biology.</title>
        <authorList>
            <person name="Wiegand S."/>
            <person name="Jogler M."/>
            <person name="Boedeker C."/>
            <person name="Pinto D."/>
            <person name="Vollmers J."/>
            <person name="Rivas-Marin E."/>
            <person name="Kohn T."/>
            <person name="Peeters S.H."/>
            <person name="Heuer A."/>
            <person name="Rast P."/>
            <person name="Oberbeckmann S."/>
            <person name="Bunk B."/>
            <person name="Jeske O."/>
            <person name="Meyerdierks A."/>
            <person name="Storesund J.E."/>
            <person name="Kallscheuer N."/>
            <person name="Luecker S."/>
            <person name="Lage O.M."/>
            <person name="Pohl T."/>
            <person name="Merkel B.J."/>
            <person name="Hornburger P."/>
            <person name="Mueller R.-W."/>
            <person name="Bruemmer F."/>
            <person name="Labrenz M."/>
            <person name="Spormann A.M."/>
            <person name="Op den Camp H."/>
            <person name="Overmann J."/>
            <person name="Amann R."/>
            <person name="Jetten M.S.M."/>
            <person name="Mascher T."/>
            <person name="Medema M.H."/>
            <person name="Devos D.P."/>
            <person name="Kaster A.-K."/>
            <person name="Ovreas L."/>
            <person name="Rohde M."/>
            <person name="Galperin M.Y."/>
            <person name="Jogler C."/>
        </authorList>
    </citation>
    <scope>NUCLEOTIDE SEQUENCE [LARGE SCALE GENOMIC DNA]</scope>
    <source>
        <strain evidence="4 5">SV_7m_r</strain>
    </source>
</reference>
<keyword evidence="5" id="KW-1185">Reference proteome</keyword>
<dbReference type="PROSITE" id="PS50983">
    <property type="entry name" value="FE_B12_PBP"/>
    <property type="match status" value="1"/>
</dbReference>
<evidence type="ECO:0000259" key="3">
    <source>
        <dbReference type="PROSITE" id="PS50983"/>
    </source>
</evidence>
<evidence type="ECO:0000313" key="5">
    <source>
        <dbReference type="Proteomes" id="UP000315003"/>
    </source>
</evidence>
<protein>
    <submittedName>
        <fullName evidence="4">Vitamin B12-binding protein</fullName>
    </submittedName>
</protein>
<dbReference type="InterPro" id="IPR050902">
    <property type="entry name" value="ABC_Transporter_SBP"/>
</dbReference>
<feature type="signal peptide" evidence="2">
    <location>
        <begin position="1"/>
        <end position="23"/>
    </location>
</feature>
<evidence type="ECO:0000256" key="2">
    <source>
        <dbReference type="SAM" id="SignalP"/>
    </source>
</evidence>
<keyword evidence="1 2" id="KW-0732">Signal</keyword>
<dbReference type="NCBIfam" id="NF038402">
    <property type="entry name" value="TroA_like"/>
    <property type="match status" value="1"/>
</dbReference>
<feature type="domain" description="Fe/B12 periplasmic-binding" evidence="3">
    <location>
        <begin position="76"/>
        <end position="331"/>
    </location>
</feature>
<dbReference type="PROSITE" id="PS51257">
    <property type="entry name" value="PROKAR_LIPOPROTEIN"/>
    <property type="match status" value="1"/>
</dbReference>
<dbReference type="EMBL" id="CP036272">
    <property type="protein sequence ID" value="QDT62116.1"/>
    <property type="molecule type" value="Genomic_DNA"/>
</dbReference>
<dbReference type="PANTHER" id="PTHR30535">
    <property type="entry name" value="VITAMIN B12-BINDING PROTEIN"/>
    <property type="match status" value="1"/>
</dbReference>